<reference evidence="2 3" key="1">
    <citation type="submission" date="2021-06" db="EMBL/GenBank/DDBJ databases">
        <authorList>
            <person name="Pan X."/>
        </authorList>
    </citation>
    <scope>NUCLEOTIDE SEQUENCE [LARGE SCALE GENOMIC DNA]</scope>
    <source>
        <strain evidence="2 3">4503</strain>
    </source>
</reference>
<dbReference type="Pfam" id="PF01663">
    <property type="entry name" value="Phosphodiest"/>
    <property type="match status" value="1"/>
</dbReference>
<evidence type="ECO:0000256" key="1">
    <source>
        <dbReference type="SAM" id="MobiDB-lite"/>
    </source>
</evidence>
<feature type="non-terminal residue" evidence="2">
    <location>
        <position position="1"/>
    </location>
</feature>
<gene>
    <name evidence="2" type="ORF">KN815_21310</name>
</gene>
<dbReference type="Proteomes" id="UP000720508">
    <property type="component" value="Unassembled WGS sequence"/>
</dbReference>
<organism evidence="2 3">
    <name type="scientific">Streptomyces niphimycinicus</name>
    <dbReference type="NCBI Taxonomy" id="2842201"/>
    <lineage>
        <taxon>Bacteria</taxon>
        <taxon>Bacillati</taxon>
        <taxon>Actinomycetota</taxon>
        <taxon>Actinomycetes</taxon>
        <taxon>Kitasatosporales</taxon>
        <taxon>Streptomycetaceae</taxon>
        <taxon>Streptomyces</taxon>
    </lineage>
</organism>
<feature type="region of interest" description="Disordered" evidence="1">
    <location>
        <begin position="1"/>
        <end position="43"/>
    </location>
</feature>
<dbReference type="EMBL" id="JAHLEM010000232">
    <property type="protein sequence ID" value="MBU3866509.1"/>
    <property type="molecule type" value="Genomic_DNA"/>
</dbReference>
<proteinExistence type="predicted"/>
<dbReference type="InterPro" id="IPR002591">
    <property type="entry name" value="Phosphodiest/P_Trfase"/>
</dbReference>
<accession>A0ABS6CI40</accession>
<comment type="caution">
    <text evidence="2">The sequence shown here is derived from an EMBL/GenBank/DDBJ whole genome shotgun (WGS) entry which is preliminary data.</text>
</comment>
<protein>
    <submittedName>
        <fullName evidence="2">Alkaline phosphatase family protein</fullName>
    </submittedName>
</protein>
<name>A0ABS6CI40_9ACTN</name>
<sequence>PCLSPVDSGPTAPSSSRCWRRSAFHGRAGQTAHEARQPRRRQRPPLVWEECDRSVTAEAVKVLGSGEDLDACFLHLGAVDETAHVLDCGPEYRRVIETADRRLGRLLAAVRERPDASAEAWTIIIVTDHGHREEGGHGGGSAPERTAWIAASGPGITPASTPHSLRHADVAAHAYAALGITPDPHWTLDGGPSPPPRR</sequence>
<evidence type="ECO:0000313" key="2">
    <source>
        <dbReference type="EMBL" id="MBU3866509.1"/>
    </source>
</evidence>
<keyword evidence="3" id="KW-1185">Reference proteome</keyword>
<evidence type="ECO:0000313" key="3">
    <source>
        <dbReference type="Proteomes" id="UP000720508"/>
    </source>
</evidence>